<dbReference type="Pfam" id="PF16669">
    <property type="entry name" value="TTC5_OB"/>
    <property type="match status" value="1"/>
</dbReference>
<feature type="domain" description="Tetratricopeptide repeat protein 5 OB fold" evidence="1">
    <location>
        <begin position="295"/>
        <end position="406"/>
    </location>
</feature>
<dbReference type="SUPFAM" id="SSF48452">
    <property type="entry name" value="TPR-like"/>
    <property type="match status" value="1"/>
</dbReference>
<organism evidence="2 3">
    <name type="scientific">Oikopleura dioica</name>
    <name type="common">Tunicate</name>
    <dbReference type="NCBI Taxonomy" id="34765"/>
    <lineage>
        <taxon>Eukaryota</taxon>
        <taxon>Metazoa</taxon>
        <taxon>Chordata</taxon>
        <taxon>Tunicata</taxon>
        <taxon>Appendicularia</taxon>
        <taxon>Copelata</taxon>
        <taxon>Oikopleuridae</taxon>
        <taxon>Oikopleura</taxon>
    </lineage>
</organism>
<dbReference type="InterPro" id="IPR032076">
    <property type="entry name" value="TTC5_OB"/>
</dbReference>
<keyword evidence="3" id="KW-1185">Reference proteome</keyword>
<reference evidence="2 3" key="1">
    <citation type="submission" date="2021-04" db="EMBL/GenBank/DDBJ databases">
        <authorList>
            <person name="Bliznina A."/>
        </authorList>
    </citation>
    <scope>NUCLEOTIDE SEQUENCE [LARGE SCALE GENOMIC DNA]</scope>
</reference>
<proteinExistence type="predicted"/>
<sequence length="423" mass="48212">MNSRMRNISPQSIEQTIEEEIANLKGQWDHWAEKFSIETLGQRDERIRSEVKVLLKRVEESELGNVAKHYALARLRNILPEFDEKAKESIERVLKLDPLNFDAWTLLGEQCWRMAVEGKGDPKKPFDGMVQAKRNFEESLKKKKNVHALCNLSMLLRSYPSKNSKEKYDNLQLSVQKAKEAVSLDAESGLAWYNLGNAHLQLYILTFETEPHVKTALVSYEKAQKYGQFYNPDVHYNKAQLEIFAEKWSDAYDSLLLSARFDPESKRAKERSEVLVDFCSRAALLCKNKGKMRPKRLAELLKKCEKDAKTSTDLVVVGHLTHFDYIPFAFVGVDTSSEAHLVTVYNMVKGQGPLVGDIVTIPTSDMKISKSNLSLTKSQAEEEAAAIEFSSIRVERPSKLAFNKKIRGASLEAKLFCRTENLE</sequence>
<evidence type="ECO:0000313" key="2">
    <source>
        <dbReference type="EMBL" id="CAG5111431.1"/>
    </source>
</evidence>
<gene>
    <name evidence="2" type="ORF">OKIOD_LOCUS14507</name>
</gene>
<dbReference type="InterPro" id="IPR011990">
    <property type="entry name" value="TPR-like_helical_dom_sf"/>
</dbReference>
<dbReference type="EMBL" id="OU015567">
    <property type="protein sequence ID" value="CAG5111431.1"/>
    <property type="molecule type" value="Genomic_DNA"/>
</dbReference>
<accession>A0ABN7T1D3</accession>
<dbReference type="Gene3D" id="2.40.50.550">
    <property type="match status" value="1"/>
</dbReference>
<dbReference type="Proteomes" id="UP001158576">
    <property type="component" value="Chromosome 2"/>
</dbReference>
<dbReference type="Gene3D" id="1.25.40.10">
    <property type="entry name" value="Tetratricopeptide repeat domain"/>
    <property type="match status" value="1"/>
</dbReference>
<protein>
    <submittedName>
        <fullName evidence="2">Oidioi.mRNA.OKI2018_I69.chr2.g5742.t1.cds</fullName>
    </submittedName>
</protein>
<evidence type="ECO:0000259" key="1">
    <source>
        <dbReference type="Pfam" id="PF16669"/>
    </source>
</evidence>
<evidence type="ECO:0000313" key="3">
    <source>
        <dbReference type="Proteomes" id="UP001158576"/>
    </source>
</evidence>
<name>A0ABN7T1D3_OIKDI</name>
<dbReference type="InterPro" id="IPR038645">
    <property type="entry name" value="TTC5_OB_sf"/>
</dbReference>